<keyword evidence="5" id="KW-1185">Reference proteome</keyword>
<evidence type="ECO:0000313" key="4">
    <source>
        <dbReference type="EMBL" id="KJH50001.1"/>
    </source>
</evidence>
<dbReference type="AlphaFoldDB" id="A0A0D8Y603"/>
<dbReference type="OrthoDB" id="5984396at2759"/>
<accession>A0A0D8Y603</accession>
<name>A0A0D8Y603_DICVI</name>
<dbReference type="PANTHER" id="PTHR46292">
    <property type="entry name" value="COILED-COIL DOMAIN-CONTAINING PROTEIN 102A"/>
    <property type="match status" value="1"/>
</dbReference>
<feature type="coiled-coil region" evidence="2">
    <location>
        <begin position="40"/>
        <end position="67"/>
    </location>
</feature>
<evidence type="ECO:0000256" key="3">
    <source>
        <dbReference type="SAM" id="MobiDB-lite"/>
    </source>
</evidence>
<feature type="compositionally biased region" description="Low complexity" evidence="3">
    <location>
        <begin position="129"/>
        <end position="146"/>
    </location>
</feature>
<dbReference type="PANTHER" id="PTHR46292:SF1">
    <property type="entry name" value="COILED-COIL DOMAIN-CONTAINING PROTEIN 102A"/>
    <property type="match status" value="1"/>
</dbReference>
<organism evidence="4 5">
    <name type="scientific">Dictyocaulus viviparus</name>
    <name type="common">Bovine lungworm</name>
    <dbReference type="NCBI Taxonomy" id="29172"/>
    <lineage>
        <taxon>Eukaryota</taxon>
        <taxon>Metazoa</taxon>
        <taxon>Ecdysozoa</taxon>
        <taxon>Nematoda</taxon>
        <taxon>Chromadorea</taxon>
        <taxon>Rhabditida</taxon>
        <taxon>Rhabditina</taxon>
        <taxon>Rhabditomorpha</taxon>
        <taxon>Strongyloidea</taxon>
        <taxon>Metastrongylidae</taxon>
        <taxon>Dictyocaulus</taxon>
    </lineage>
</organism>
<evidence type="ECO:0000313" key="5">
    <source>
        <dbReference type="Proteomes" id="UP000053766"/>
    </source>
</evidence>
<sequence length="243" mass="28243">MEKTMRWWSECTACWREKWSTVRNERNRAREEGQTLRHAYEEAKVKIDVLQSEKRQVELELLKAKSTLHKLAVKNSITQNRVRSLYATLPILQYFEIPEVTIQRIDEGCDAKPESFTEGVQTDDDVSESSEITSSTRSLIGSRSSLAQRERMQLEDRCTELQAQLNSASETISELEEVKRTLTEEISEMKRCYNDNIENSRAIDNTEINQLRDELAEARAELRRLYEENAALRMTRDSTTGND</sequence>
<dbReference type="EMBL" id="KN716218">
    <property type="protein sequence ID" value="KJH50001.1"/>
    <property type="molecule type" value="Genomic_DNA"/>
</dbReference>
<keyword evidence="1 2" id="KW-0175">Coiled coil</keyword>
<evidence type="ECO:0000256" key="1">
    <source>
        <dbReference type="ARBA" id="ARBA00023054"/>
    </source>
</evidence>
<protein>
    <submittedName>
        <fullName evidence="4">Uncharacterized protein</fullName>
    </submittedName>
</protein>
<gene>
    <name evidence="4" type="ORF">DICVIV_03874</name>
</gene>
<dbReference type="STRING" id="29172.A0A0D8Y603"/>
<proteinExistence type="predicted"/>
<feature type="region of interest" description="Disordered" evidence="3">
    <location>
        <begin position="114"/>
        <end position="146"/>
    </location>
</feature>
<reference evidence="4 5" key="1">
    <citation type="submission" date="2013-11" db="EMBL/GenBank/DDBJ databases">
        <title>Draft genome of the bovine lungworm Dictyocaulus viviparus.</title>
        <authorList>
            <person name="Mitreva M."/>
        </authorList>
    </citation>
    <scope>NUCLEOTIDE SEQUENCE [LARGE SCALE GENOMIC DNA]</scope>
    <source>
        <strain evidence="4 5">HannoverDv2000</strain>
    </source>
</reference>
<dbReference type="Proteomes" id="UP000053766">
    <property type="component" value="Unassembled WGS sequence"/>
</dbReference>
<evidence type="ECO:0000256" key="2">
    <source>
        <dbReference type="SAM" id="Coils"/>
    </source>
</evidence>
<reference evidence="5" key="2">
    <citation type="journal article" date="2016" name="Sci. Rep.">
        <title>Dictyocaulus viviparus genome, variome and transcriptome elucidate lungworm biology and support future intervention.</title>
        <authorList>
            <person name="McNulty S.N."/>
            <person name="Strube C."/>
            <person name="Rosa B.A."/>
            <person name="Martin J.C."/>
            <person name="Tyagi R."/>
            <person name="Choi Y.J."/>
            <person name="Wang Q."/>
            <person name="Hallsworth Pepin K."/>
            <person name="Zhang X."/>
            <person name="Ozersky P."/>
            <person name="Wilson R.K."/>
            <person name="Sternberg P.W."/>
            <person name="Gasser R.B."/>
            <person name="Mitreva M."/>
        </authorList>
    </citation>
    <scope>NUCLEOTIDE SEQUENCE [LARGE SCALE GENOMIC DNA]</scope>
    <source>
        <strain evidence="5">HannoverDv2000</strain>
    </source>
</reference>